<proteinExistence type="predicted"/>
<comment type="caution">
    <text evidence="3">The sequence shown here is derived from an EMBL/GenBank/DDBJ whole genome shotgun (WGS) entry which is preliminary data.</text>
</comment>
<dbReference type="Pfam" id="PF00575">
    <property type="entry name" value="S1"/>
    <property type="match status" value="1"/>
</dbReference>
<dbReference type="GO" id="GO:0003729">
    <property type="term" value="F:mRNA binding"/>
    <property type="evidence" value="ECO:0007669"/>
    <property type="project" value="UniProtKB-ARBA"/>
</dbReference>
<dbReference type="InterPro" id="IPR003029">
    <property type="entry name" value="S1_domain"/>
</dbReference>
<dbReference type="InterPro" id="IPR012340">
    <property type="entry name" value="NA-bd_OB-fold"/>
</dbReference>
<sequence>MIVAFSQLVVGRLTRQKIGSTVVCPRIMKVRPGASVEDSIPSSTAEDKAPQVGDIVEGHVIRIERYGFFVDIGRAGKGLVHVSEIANEFVSRVEGFVSVGEIVRVKVISISPENGKIALSLKQAEGSLESYSKAIALAKDWGQVWE</sequence>
<dbReference type="InterPro" id="IPR050437">
    <property type="entry name" value="Ribos_protein_bS1-like"/>
</dbReference>
<dbReference type="GO" id="GO:0006412">
    <property type="term" value="P:translation"/>
    <property type="evidence" value="ECO:0007669"/>
    <property type="project" value="TreeGrafter"/>
</dbReference>
<keyword evidence="4" id="KW-1185">Reference proteome</keyword>
<dbReference type="FunFam" id="2.40.50.140:FF:000051">
    <property type="entry name" value="RNA-binding transcriptional accessory protein"/>
    <property type="match status" value="1"/>
</dbReference>
<dbReference type="PROSITE" id="PS50126">
    <property type="entry name" value="S1"/>
    <property type="match status" value="1"/>
</dbReference>
<feature type="domain" description="S1 motif" evidence="2">
    <location>
        <begin position="53"/>
        <end position="122"/>
    </location>
</feature>
<dbReference type="EMBL" id="JAMWBK010000005">
    <property type="protein sequence ID" value="KAJ8904920.1"/>
    <property type="molecule type" value="Genomic_DNA"/>
</dbReference>
<evidence type="ECO:0000313" key="4">
    <source>
        <dbReference type="Proteomes" id="UP001157974"/>
    </source>
</evidence>
<reference evidence="3 4" key="1">
    <citation type="journal article" date="2023" name="Nat. Commun.">
        <title>Origin of minicircular mitochondrial genomes in red algae.</title>
        <authorList>
            <person name="Lee Y."/>
            <person name="Cho C.H."/>
            <person name="Lee Y.M."/>
            <person name="Park S.I."/>
            <person name="Yang J.H."/>
            <person name="West J.A."/>
            <person name="Bhattacharya D."/>
            <person name="Yoon H.S."/>
        </authorList>
    </citation>
    <scope>NUCLEOTIDE SEQUENCE [LARGE SCALE GENOMIC DNA]</scope>
    <source>
        <strain evidence="3 4">CCMP1338</strain>
        <tissue evidence="3">Whole cell</tissue>
    </source>
</reference>
<evidence type="ECO:0000313" key="3">
    <source>
        <dbReference type="EMBL" id="KAJ8904920.1"/>
    </source>
</evidence>
<organism evidence="3 4">
    <name type="scientific">Rhodosorus marinus</name>
    <dbReference type="NCBI Taxonomy" id="101924"/>
    <lineage>
        <taxon>Eukaryota</taxon>
        <taxon>Rhodophyta</taxon>
        <taxon>Stylonematophyceae</taxon>
        <taxon>Stylonematales</taxon>
        <taxon>Stylonemataceae</taxon>
        <taxon>Rhodosorus</taxon>
    </lineage>
</organism>
<comment type="function">
    <text evidence="1">Associates with the EF-Tu.GDP complex and induces the exchange of GDP to GTP. It remains bound to the aminoacyl-tRNA.EF-Tu.GTP complex up to the GTP hydrolysis stage on the ribosome.</text>
</comment>
<name>A0AAV8UQV3_9RHOD</name>
<dbReference type="Gene3D" id="2.40.50.140">
    <property type="entry name" value="Nucleic acid-binding proteins"/>
    <property type="match status" value="1"/>
</dbReference>
<accession>A0AAV8UQV3</accession>
<dbReference type="PANTHER" id="PTHR10724:SF10">
    <property type="entry name" value="S1 RNA-BINDING DOMAIN-CONTAINING PROTEIN 1"/>
    <property type="match status" value="1"/>
</dbReference>
<dbReference type="AlphaFoldDB" id="A0AAV8UQV3"/>
<protein>
    <recommendedName>
        <fullName evidence="2">S1 motif domain-containing protein</fullName>
    </recommendedName>
</protein>
<dbReference type="PANTHER" id="PTHR10724">
    <property type="entry name" value="30S RIBOSOMAL PROTEIN S1"/>
    <property type="match status" value="1"/>
</dbReference>
<evidence type="ECO:0000259" key="2">
    <source>
        <dbReference type="PROSITE" id="PS50126"/>
    </source>
</evidence>
<dbReference type="Proteomes" id="UP001157974">
    <property type="component" value="Unassembled WGS sequence"/>
</dbReference>
<dbReference type="SUPFAM" id="SSF50249">
    <property type="entry name" value="Nucleic acid-binding proteins"/>
    <property type="match status" value="1"/>
</dbReference>
<dbReference type="GO" id="GO:0003735">
    <property type="term" value="F:structural constituent of ribosome"/>
    <property type="evidence" value="ECO:0007669"/>
    <property type="project" value="TreeGrafter"/>
</dbReference>
<evidence type="ECO:0000256" key="1">
    <source>
        <dbReference type="ARBA" id="ARBA00025453"/>
    </source>
</evidence>
<dbReference type="SMART" id="SM00316">
    <property type="entry name" value="S1"/>
    <property type="match status" value="1"/>
</dbReference>
<dbReference type="GO" id="GO:0005737">
    <property type="term" value="C:cytoplasm"/>
    <property type="evidence" value="ECO:0007669"/>
    <property type="project" value="UniProtKB-ARBA"/>
</dbReference>
<gene>
    <name evidence="3" type="ORF">NDN08_001434</name>
</gene>